<dbReference type="GO" id="GO:0005737">
    <property type="term" value="C:cytoplasm"/>
    <property type="evidence" value="ECO:0007669"/>
    <property type="project" value="UniProtKB-SubCell"/>
</dbReference>
<keyword evidence="7 9" id="KW-0665">Pyrimidine biosynthesis</keyword>
<evidence type="ECO:0000256" key="1">
    <source>
        <dbReference type="ARBA" id="ARBA00004496"/>
    </source>
</evidence>
<comment type="pathway">
    <text evidence="2 9">Pyrimidine metabolism; UMP biosynthesis via de novo pathway.</text>
</comment>
<evidence type="ECO:0000313" key="11">
    <source>
        <dbReference type="EMBL" id="HDX33342.1"/>
    </source>
</evidence>
<comment type="similarity">
    <text evidence="3 9">Belongs to the dihydroorotate dehydrogenase family. Type 1 subfamily.</text>
</comment>
<reference evidence="11" key="1">
    <citation type="journal article" date="2020" name="mSystems">
        <title>Genome- and Community-Level Interaction Insights into Carbon Utilization and Element Cycling Functions of Hydrothermarchaeota in Hydrothermal Sediment.</title>
        <authorList>
            <person name="Zhou Z."/>
            <person name="Liu Y."/>
            <person name="Xu W."/>
            <person name="Pan J."/>
            <person name="Luo Z.H."/>
            <person name="Li M."/>
        </authorList>
    </citation>
    <scope>NUCLEOTIDE SEQUENCE [LARGE SCALE GENOMIC DNA]</scope>
    <source>
        <strain evidence="11">SpSt-289</strain>
    </source>
</reference>
<evidence type="ECO:0000256" key="6">
    <source>
        <dbReference type="ARBA" id="ARBA00022643"/>
    </source>
</evidence>
<dbReference type="InterPro" id="IPR012135">
    <property type="entry name" value="Dihydroorotate_DH_1_2"/>
</dbReference>
<evidence type="ECO:0000256" key="4">
    <source>
        <dbReference type="ARBA" id="ARBA00022490"/>
    </source>
</evidence>
<gene>
    <name evidence="9" type="primary">pyrD</name>
    <name evidence="11" type="ORF">ENQ20_17925</name>
</gene>
<dbReference type="EMBL" id="DSMG01000190">
    <property type="protein sequence ID" value="HDX33342.1"/>
    <property type="molecule type" value="Genomic_DNA"/>
</dbReference>
<dbReference type="NCBIfam" id="NF005574">
    <property type="entry name" value="PRK07259.1"/>
    <property type="match status" value="1"/>
</dbReference>
<dbReference type="UniPathway" id="UPA00070"/>
<feature type="binding site" evidence="9">
    <location>
        <position position="21"/>
    </location>
    <ligand>
        <name>FMN</name>
        <dbReference type="ChEBI" id="CHEBI:58210"/>
    </ligand>
</feature>
<feature type="binding site" evidence="9">
    <location>
        <position position="129"/>
    </location>
    <ligand>
        <name>FMN</name>
        <dbReference type="ChEBI" id="CHEBI:58210"/>
    </ligand>
</feature>
<feature type="binding site" evidence="9">
    <location>
        <position position="45"/>
    </location>
    <ligand>
        <name>substrate</name>
    </ligand>
</feature>
<dbReference type="AlphaFoldDB" id="A0A7C1JN24"/>
<dbReference type="HAMAP" id="MF_00224">
    <property type="entry name" value="DHO_dh_type1"/>
    <property type="match status" value="1"/>
</dbReference>
<dbReference type="InterPro" id="IPR050074">
    <property type="entry name" value="DHO_dehydrogenase"/>
</dbReference>
<name>A0A7C1JN24_9CHLR</name>
<accession>A0A7C1JN24</accession>
<dbReference type="Gene3D" id="3.20.20.70">
    <property type="entry name" value="Aldolase class I"/>
    <property type="match status" value="1"/>
</dbReference>
<feature type="binding site" evidence="9">
    <location>
        <begin position="250"/>
        <end position="251"/>
    </location>
    <ligand>
        <name>FMN</name>
        <dbReference type="ChEBI" id="CHEBI:58210"/>
    </ligand>
</feature>
<evidence type="ECO:0000256" key="2">
    <source>
        <dbReference type="ARBA" id="ARBA00004725"/>
    </source>
</evidence>
<keyword evidence="4 9" id="KW-0963">Cytoplasm</keyword>
<dbReference type="NCBIfam" id="TIGR01037">
    <property type="entry name" value="pyrD_sub1_fam"/>
    <property type="match status" value="1"/>
</dbReference>
<evidence type="ECO:0000256" key="3">
    <source>
        <dbReference type="ARBA" id="ARBA00008008"/>
    </source>
</evidence>
<organism evidence="11">
    <name type="scientific">Caldilinea aerophila</name>
    <dbReference type="NCBI Taxonomy" id="133453"/>
    <lineage>
        <taxon>Bacteria</taxon>
        <taxon>Bacillati</taxon>
        <taxon>Chloroflexota</taxon>
        <taxon>Caldilineae</taxon>
        <taxon>Caldilineales</taxon>
        <taxon>Caldilineaceae</taxon>
        <taxon>Caldilinea</taxon>
    </lineage>
</organism>
<protein>
    <recommendedName>
        <fullName evidence="9">Dihydroorotate dehydrogenase</fullName>
        <shortName evidence="9">DHOD</shortName>
        <shortName evidence="9">DHODase</shortName>
        <shortName evidence="9">DHOdehase</shortName>
        <ecNumber evidence="9">1.3.-.-</ecNumber>
    </recommendedName>
</protein>
<dbReference type="PANTHER" id="PTHR48109:SF1">
    <property type="entry name" value="DIHYDROOROTATE DEHYDROGENASE (FUMARATE)"/>
    <property type="match status" value="1"/>
</dbReference>
<feature type="binding site" evidence="9">
    <location>
        <position position="197"/>
    </location>
    <ligand>
        <name>FMN</name>
        <dbReference type="ChEBI" id="CHEBI:58210"/>
    </ligand>
</feature>
<feature type="binding site" evidence="9">
    <location>
        <begin position="272"/>
        <end position="273"/>
    </location>
    <ligand>
        <name>FMN</name>
        <dbReference type="ChEBI" id="CHEBI:58210"/>
    </ligand>
</feature>
<evidence type="ECO:0000256" key="9">
    <source>
        <dbReference type="HAMAP-Rule" id="MF_00224"/>
    </source>
</evidence>
<dbReference type="GO" id="GO:0006207">
    <property type="term" value="P:'de novo' pyrimidine nucleobase biosynthetic process"/>
    <property type="evidence" value="ECO:0007669"/>
    <property type="project" value="InterPro"/>
</dbReference>
<evidence type="ECO:0000256" key="8">
    <source>
        <dbReference type="ARBA" id="ARBA00023002"/>
    </source>
</evidence>
<dbReference type="SUPFAM" id="SSF51395">
    <property type="entry name" value="FMN-linked oxidoreductases"/>
    <property type="match status" value="1"/>
</dbReference>
<dbReference type="GO" id="GO:0004152">
    <property type="term" value="F:dihydroorotate dehydrogenase activity"/>
    <property type="evidence" value="ECO:0007669"/>
    <property type="project" value="UniProtKB-UniRule"/>
</dbReference>
<dbReference type="PROSITE" id="PS00912">
    <property type="entry name" value="DHODEHASE_2"/>
    <property type="match status" value="1"/>
</dbReference>
<dbReference type="PIRSF" id="PIRSF000164">
    <property type="entry name" value="DHO_oxidase"/>
    <property type="match status" value="1"/>
</dbReference>
<feature type="binding site" evidence="9">
    <location>
        <position position="129"/>
    </location>
    <ligand>
        <name>substrate</name>
    </ligand>
</feature>
<keyword evidence="8 9" id="KW-0560">Oxidoreductase</keyword>
<feature type="binding site" evidence="9">
    <location>
        <begin position="45"/>
        <end position="46"/>
    </location>
    <ligand>
        <name>FMN</name>
        <dbReference type="ChEBI" id="CHEBI:58210"/>
    </ligand>
</feature>
<evidence type="ECO:0000256" key="5">
    <source>
        <dbReference type="ARBA" id="ARBA00022630"/>
    </source>
</evidence>
<dbReference type="InterPro" id="IPR013785">
    <property type="entry name" value="Aldolase_TIM"/>
</dbReference>
<proteinExistence type="inferred from homology"/>
<dbReference type="EC" id="1.3.-.-" evidence="9"/>
<dbReference type="GO" id="GO:0044205">
    <property type="term" value="P:'de novo' UMP biosynthetic process"/>
    <property type="evidence" value="ECO:0007669"/>
    <property type="project" value="UniProtKB-UniRule"/>
</dbReference>
<feature type="binding site" evidence="9">
    <location>
        <begin position="198"/>
        <end position="199"/>
    </location>
    <ligand>
        <name>substrate</name>
    </ligand>
</feature>
<evidence type="ECO:0000256" key="7">
    <source>
        <dbReference type="ARBA" id="ARBA00022975"/>
    </source>
</evidence>
<dbReference type="InterPro" id="IPR005720">
    <property type="entry name" value="Dihydroorotate_DH_cat"/>
</dbReference>
<dbReference type="InterPro" id="IPR033888">
    <property type="entry name" value="DHOD_1B"/>
</dbReference>
<dbReference type="InterPro" id="IPR024920">
    <property type="entry name" value="Dihydroorotate_DH_1"/>
</dbReference>
<comment type="caution">
    <text evidence="11">The sequence shown here is derived from an EMBL/GenBank/DDBJ whole genome shotgun (WGS) entry which is preliminary data.</text>
</comment>
<dbReference type="InterPro" id="IPR049622">
    <property type="entry name" value="Dihydroorotate_DH_I"/>
</dbReference>
<evidence type="ECO:0000259" key="10">
    <source>
        <dbReference type="Pfam" id="PF01180"/>
    </source>
</evidence>
<dbReference type="CDD" id="cd04740">
    <property type="entry name" value="DHOD_1B_like"/>
    <property type="match status" value="1"/>
</dbReference>
<comment type="caution">
    <text evidence="9">Lacks conserved residue(s) required for the propagation of feature annotation.</text>
</comment>
<comment type="cofactor">
    <cofactor evidence="9">
        <name>FMN</name>
        <dbReference type="ChEBI" id="CHEBI:58210"/>
    </cofactor>
    <text evidence="9">Binds 1 FMN per subunit.</text>
</comment>
<dbReference type="InterPro" id="IPR001295">
    <property type="entry name" value="Dihydroorotate_DH_CS"/>
</dbReference>
<comment type="subcellular location">
    <subcellularLocation>
        <location evidence="1 9">Cytoplasm</location>
    </subcellularLocation>
</comment>
<dbReference type="PANTHER" id="PTHR48109">
    <property type="entry name" value="DIHYDROOROTATE DEHYDROGENASE (QUINONE), MITOCHONDRIAL-RELATED"/>
    <property type="match status" value="1"/>
</dbReference>
<feature type="domain" description="Dihydroorotate dehydrogenase catalytic" evidence="10">
    <location>
        <begin position="4"/>
        <end position="293"/>
    </location>
</feature>
<feature type="binding site" evidence="9">
    <location>
        <begin position="69"/>
        <end position="73"/>
    </location>
    <ligand>
        <name>substrate</name>
    </ligand>
</feature>
<keyword evidence="6 9" id="KW-0288">FMN</keyword>
<feature type="active site" description="Nucleophile" evidence="9">
    <location>
        <position position="132"/>
    </location>
</feature>
<dbReference type="FunFam" id="3.20.20.70:FF:000027">
    <property type="entry name" value="Dihydropyrimidine dehydrogenase [NADP(+)]"/>
    <property type="match status" value="1"/>
</dbReference>
<dbReference type="Pfam" id="PF01180">
    <property type="entry name" value="DHO_dh"/>
    <property type="match status" value="1"/>
</dbReference>
<feature type="binding site" evidence="9">
    <location>
        <position position="171"/>
    </location>
    <ligand>
        <name>FMN</name>
        <dbReference type="ChEBI" id="CHEBI:58210"/>
    </ligand>
</feature>
<comment type="function">
    <text evidence="9">Catalyzes the conversion of dihydroorotate to orotate.</text>
</comment>
<feature type="binding site" evidence="9">
    <location>
        <position position="223"/>
    </location>
    <ligand>
        <name>FMN</name>
        <dbReference type="ChEBI" id="CHEBI:58210"/>
    </ligand>
</feature>
<keyword evidence="5 9" id="KW-0285">Flavoprotein</keyword>
<sequence length="328" mass="33658">MARLSTRFLNFTLPTPLVLASGIWGTTVSLLVRAAEAGCGAVTAKSCGPTPRAGHVNPSCLDWGHGLINAIGLANPGAQAEVELLRAAKARLQPIGVALIASIFAGPPEEFGTVAAVVAQAAPDLIEVNISCPNVHSEFGEPYAGDPDAAAEVTGYVKDAVRKTGIPVIIKLAPNVPSIGRIARAVVSAGADALCVINTMPGMVIDAESGQPILANRSGGLSGPALKPIALKCVYDVRKACPEIPIIGTGGVTTGLDAVEMLMAGATTVGVGSAIYYRGPSAISLICNELTAWLDAHRIASVEDIQNCAHRERRYSLTPTGAPIPLAH</sequence>
<comment type="catalytic activity">
    <reaction evidence="9">
        <text>(S)-dihydroorotate + A = orotate + AH2</text>
        <dbReference type="Rhea" id="RHEA:18073"/>
        <dbReference type="ChEBI" id="CHEBI:13193"/>
        <dbReference type="ChEBI" id="CHEBI:17499"/>
        <dbReference type="ChEBI" id="CHEBI:30839"/>
        <dbReference type="ChEBI" id="CHEBI:30864"/>
    </reaction>
</comment>